<evidence type="ECO:0000256" key="4">
    <source>
        <dbReference type="ARBA" id="ARBA00004651"/>
    </source>
</evidence>
<dbReference type="PROSITE" id="PS50885">
    <property type="entry name" value="HAMP"/>
    <property type="match status" value="1"/>
</dbReference>
<dbReference type="CDD" id="cd16917">
    <property type="entry name" value="HATPase_UhpB-NarQ-NarX-like"/>
    <property type="match status" value="1"/>
</dbReference>
<evidence type="ECO:0000256" key="19">
    <source>
        <dbReference type="ARBA" id="ARBA00023136"/>
    </source>
</evidence>
<evidence type="ECO:0000256" key="20">
    <source>
        <dbReference type="ARBA" id="ARBA00024827"/>
    </source>
</evidence>
<dbReference type="KEGG" id="kbs:EPA93_20030"/>
<organism evidence="25 26">
    <name type="scientific">Ktedonosporobacter rubrisoli</name>
    <dbReference type="NCBI Taxonomy" id="2509675"/>
    <lineage>
        <taxon>Bacteria</taxon>
        <taxon>Bacillati</taxon>
        <taxon>Chloroflexota</taxon>
        <taxon>Ktedonobacteria</taxon>
        <taxon>Ktedonobacterales</taxon>
        <taxon>Ktedonosporobacteraceae</taxon>
        <taxon>Ktedonosporobacter</taxon>
    </lineage>
</organism>
<keyword evidence="8" id="KW-0004">4Fe-4S</keyword>
<evidence type="ECO:0000256" key="21">
    <source>
        <dbReference type="ARBA" id="ARBA00030800"/>
    </source>
</evidence>
<evidence type="ECO:0000256" key="10">
    <source>
        <dbReference type="ARBA" id="ARBA00022553"/>
    </source>
</evidence>
<comment type="cofactor">
    <cofactor evidence="2">
        <name>[4Fe-4S] cluster</name>
        <dbReference type="ChEBI" id="CHEBI:49883"/>
    </cofactor>
</comment>
<keyword evidence="15 22" id="KW-1133">Transmembrane helix</keyword>
<dbReference type="Gene3D" id="6.10.340.10">
    <property type="match status" value="1"/>
</dbReference>
<dbReference type="GO" id="GO:0046872">
    <property type="term" value="F:metal ion binding"/>
    <property type="evidence" value="ECO:0007669"/>
    <property type="project" value="UniProtKB-KW"/>
</dbReference>
<name>A0A4V0YZ17_KTERU</name>
<dbReference type="GO" id="GO:0051539">
    <property type="term" value="F:4 iron, 4 sulfur cluster binding"/>
    <property type="evidence" value="ECO:0007669"/>
    <property type="project" value="UniProtKB-KW"/>
</dbReference>
<keyword evidence="18" id="KW-0411">Iron-sulfur</keyword>
<evidence type="ECO:0000313" key="25">
    <source>
        <dbReference type="EMBL" id="QBD78161.1"/>
    </source>
</evidence>
<evidence type="ECO:0000256" key="2">
    <source>
        <dbReference type="ARBA" id="ARBA00001966"/>
    </source>
</evidence>
<dbReference type="CDD" id="cd06225">
    <property type="entry name" value="HAMP"/>
    <property type="match status" value="1"/>
</dbReference>
<dbReference type="InterPro" id="IPR005467">
    <property type="entry name" value="His_kinase_dom"/>
</dbReference>
<dbReference type="GO" id="GO:0046983">
    <property type="term" value="F:protein dimerization activity"/>
    <property type="evidence" value="ECO:0007669"/>
    <property type="project" value="InterPro"/>
</dbReference>
<dbReference type="Gene3D" id="1.20.5.1930">
    <property type="match status" value="1"/>
</dbReference>
<accession>A0A4V0YZ17</accession>
<evidence type="ECO:0000256" key="14">
    <source>
        <dbReference type="ARBA" id="ARBA00022777"/>
    </source>
</evidence>
<evidence type="ECO:0000256" key="9">
    <source>
        <dbReference type="ARBA" id="ARBA00022490"/>
    </source>
</evidence>
<dbReference type="EMBL" id="CP035758">
    <property type="protein sequence ID" value="QBD78161.1"/>
    <property type="molecule type" value="Genomic_DNA"/>
</dbReference>
<keyword evidence="7" id="KW-1003">Cell membrane</keyword>
<evidence type="ECO:0000259" key="23">
    <source>
        <dbReference type="PROSITE" id="PS50109"/>
    </source>
</evidence>
<dbReference type="GO" id="GO:0005886">
    <property type="term" value="C:plasma membrane"/>
    <property type="evidence" value="ECO:0007669"/>
    <property type="project" value="UniProtKB-SubCell"/>
</dbReference>
<evidence type="ECO:0000256" key="16">
    <source>
        <dbReference type="ARBA" id="ARBA00023004"/>
    </source>
</evidence>
<dbReference type="PANTHER" id="PTHR24421:SF37">
    <property type="entry name" value="SENSOR HISTIDINE KINASE NARS"/>
    <property type="match status" value="1"/>
</dbReference>
<dbReference type="RefSeq" id="WP_129889214.1">
    <property type="nucleotide sequence ID" value="NZ_CP035758.1"/>
</dbReference>
<sequence>MEKRSSRLFHSLQWKLTSSYTLMSVLVWSIVILLLLGAVWWGMETQKASLLFISLQGRAQKAVPLLKQPGGVKGAALEQWLQEWHANESSTLLYEGSISILNQRGEILASVGSSPENAGSSLAERLSPRDAQILQAQLRGQESPEGVLNQEEQGQIIAMVPIIDKQQVLGALVVQARHLQLLPWLGFGFSLVLFLPFVLLFLFCAGLTGVISGALTSRRLVRRFQQLSQKAELWSQGDFSSLVNDLSEDELGQLSRRFNMMAQQLQSFVKTRQELATSQERERMARELHDSVKQQVFALYMQIKGAKAMLLKQRDGLLPRLEQAETLLQQVQEDLAGLIYELRPAGLARKTFSQALQDQLEQWSQQTGIEASFQGDEALSLPPAQEDALYRLLQEALSNIARHSAASCVAVKLEKLPDKHCLVISDNGQGFDLASRTGKGLGLLSMRERLEPFGGGLHIQSTPPKGTTVIASVPSGKSDQANVSKAGL</sequence>
<dbReference type="GO" id="GO:0000155">
    <property type="term" value="F:phosphorelay sensor kinase activity"/>
    <property type="evidence" value="ECO:0007669"/>
    <property type="project" value="InterPro"/>
</dbReference>
<evidence type="ECO:0000256" key="18">
    <source>
        <dbReference type="ARBA" id="ARBA00023014"/>
    </source>
</evidence>
<evidence type="ECO:0000259" key="24">
    <source>
        <dbReference type="PROSITE" id="PS50885"/>
    </source>
</evidence>
<dbReference type="Pfam" id="PF00672">
    <property type="entry name" value="HAMP"/>
    <property type="match status" value="1"/>
</dbReference>
<evidence type="ECO:0000313" key="26">
    <source>
        <dbReference type="Proteomes" id="UP000290365"/>
    </source>
</evidence>
<dbReference type="SUPFAM" id="SSF158472">
    <property type="entry name" value="HAMP domain-like"/>
    <property type="match status" value="1"/>
</dbReference>
<dbReference type="Pfam" id="PF02518">
    <property type="entry name" value="HATPase_c"/>
    <property type="match status" value="1"/>
</dbReference>
<evidence type="ECO:0000256" key="15">
    <source>
        <dbReference type="ARBA" id="ARBA00022989"/>
    </source>
</evidence>
<feature type="transmembrane region" description="Helical" evidence="22">
    <location>
        <begin position="187"/>
        <end position="215"/>
    </location>
</feature>
<evidence type="ECO:0000256" key="5">
    <source>
        <dbReference type="ARBA" id="ARBA00012438"/>
    </source>
</evidence>
<comment type="function">
    <text evidence="20">Member of the two-component regulatory system NreB/NreC involved in the control of dissimilatory nitrate/nitrite reduction in response to oxygen. NreB functions as a direct oxygen sensor histidine kinase which is autophosphorylated, in the absence of oxygen, probably at the conserved histidine residue, and transfers its phosphate group probably to a conserved aspartate residue of NreC. NreB/NreC activates the expression of the nitrate (narGHJI) and nitrite (nir) reductase operons, as well as the putative nitrate transporter gene narT.</text>
</comment>
<dbReference type="InterPro" id="IPR004358">
    <property type="entry name" value="Sig_transdc_His_kin-like_C"/>
</dbReference>
<reference evidence="25 26" key="1">
    <citation type="submission" date="2019-01" db="EMBL/GenBank/DDBJ databases">
        <title>Ktedonosporobacter rubrisoli SCAWS-G2.</title>
        <authorList>
            <person name="Huang Y."/>
            <person name="Yan B."/>
        </authorList>
    </citation>
    <scope>NUCLEOTIDE SEQUENCE [LARGE SCALE GENOMIC DNA]</scope>
    <source>
        <strain evidence="25 26">SCAWS-G2</strain>
    </source>
</reference>
<keyword evidence="12 22" id="KW-0812">Transmembrane</keyword>
<dbReference type="GO" id="GO:0005737">
    <property type="term" value="C:cytoplasm"/>
    <property type="evidence" value="ECO:0007669"/>
    <property type="project" value="UniProtKB-SubCell"/>
</dbReference>
<dbReference type="Pfam" id="PF07730">
    <property type="entry name" value="HisKA_3"/>
    <property type="match status" value="1"/>
</dbReference>
<evidence type="ECO:0000256" key="3">
    <source>
        <dbReference type="ARBA" id="ARBA00004496"/>
    </source>
</evidence>
<dbReference type="SUPFAM" id="SSF55874">
    <property type="entry name" value="ATPase domain of HSP90 chaperone/DNA topoisomerase II/histidine kinase"/>
    <property type="match status" value="1"/>
</dbReference>
<protein>
    <recommendedName>
        <fullName evidence="6">Oxygen sensor histidine kinase NreB</fullName>
        <ecNumber evidence="5">2.7.13.3</ecNumber>
    </recommendedName>
    <alternativeName>
        <fullName evidence="21">Nitrogen regulation protein B</fullName>
    </alternativeName>
</protein>
<dbReference type="InterPro" id="IPR011712">
    <property type="entry name" value="Sig_transdc_His_kin_sub3_dim/P"/>
</dbReference>
<dbReference type="Proteomes" id="UP000290365">
    <property type="component" value="Chromosome"/>
</dbReference>
<dbReference type="SMART" id="SM00387">
    <property type="entry name" value="HATPase_c"/>
    <property type="match status" value="1"/>
</dbReference>
<keyword evidence="14" id="KW-0418">Kinase</keyword>
<comment type="catalytic activity">
    <reaction evidence="1">
        <text>ATP + protein L-histidine = ADP + protein N-phospho-L-histidine.</text>
        <dbReference type="EC" id="2.7.13.3"/>
    </reaction>
</comment>
<keyword evidence="26" id="KW-1185">Reference proteome</keyword>
<evidence type="ECO:0000256" key="1">
    <source>
        <dbReference type="ARBA" id="ARBA00000085"/>
    </source>
</evidence>
<dbReference type="InterPro" id="IPR003594">
    <property type="entry name" value="HATPase_dom"/>
</dbReference>
<dbReference type="PRINTS" id="PR00344">
    <property type="entry name" value="BCTRLSENSOR"/>
</dbReference>
<keyword evidence="16" id="KW-0408">Iron</keyword>
<evidence type="ECO:0000256" key="13">
    <source>
        <dbReference type="ARBA" id="ARBA00022723"/>
    </source>
</evidence>
<dbReference type="InterPro" id="IPR050482">
    <property type="entry name" value="Sensor_HK_TwoCompSys"/>
</dbReference>
<dbReference type="SMART" id="SM00304">
    <property type="entry name" value="HAMP"/>
    <property type="match status" value="1"/>
</dbReference>
<dbReference type="PANTHER" id="PTHR24421">
    <property type="entry name" value="NITRATE/NITRITE SENSOR PROTEIN NARX-RELATED"/>
    <property type="match status" value="1"/>
</dbReference>
<dbReference type="Gene3D" id="3.30.565.10">
    <property type="entry name" value="Histidine kinase-like ATPase, C-terminal domain"/>
    <property type="match status" value="1"/>
</dbReference>
<feature type="domain" description="Histidine kinase" evidence="23">
    <location>
        <begin position="291"/>
        <end position="477"/>
    </location>
</feature>
<dbReference type="InterPro" id="IPR036890">
    <property type="entry name" value="HATPase_C_sf"/>
</dbReference>
<comment type="subcellular location">
    <subcellularLocation>
        <location evidence="4">Cell membrane</location>
        <topology evidence="4">Multi-pass membrane protein</topology>
    </subcellularLocation>
    <subcellularLocation>
        <location evidence="3">Cytoplasm</location>
    </subcellularLocation>
</comment>
<evidence type="ECO:0000256" key="12">
    <source>
        <dbReference type="ARBA" id="ARBA00022692"/>
    </source>
</evidence>
<dbReference type="EC" id="2.7.13.3" evidence="5"/>
<keyword evidence="10" id="KW-0597">Phosphoprotein</keyword>
<evidence type="ECO:0000256" key="22">
    <source>
        <dbReference type="SAM" id="Phobius"/>
    </source>
</evidence>
<evidence type="ECO:0000256" key="8">
    <source>
        <dbReference type="ARBA" id="ARBA00022485"/>
    </source>
</evidence>
<keyword evidence="9" id="KW-0963">Cytoplasm</keyword>
<dbReference type="PROSITE" id="PS50109">
    <property type="entry name" value="HIS_KIN"/>
    <property type="match status" value="1"/>
</dbReference>
<dbReference type="OrthoDB" id="9760839at2"/>
<evidence type="ECO:0000256" key="7">
    <source>
        <dbReference type="ARBA" id="ARBA00022475"/>
    </source>
</evidence>
<feature type="domain" description="HAMP" evidence="24">
    <location>
        <begin position="218"/>
        <end position="270"/>
    </location>
</feature>
<keyword evidence="13" id="KW-0479">Metal-binding</keyword>
<evidence type="ECO:0000256" key="6">
    <source>
        <dbReference type="ARBA" id="ARBA00017322"/>
    </source>
</evidence>
<gene>
    <name evidence="25" type="ORF">EPA93_20030</name>
</gene>
<feature type="transmembrane region" description="Helical" evidence="22">
    <location>
        <begin position="20"/>
        <end position="41"/>
    </location>
</feature>
<proteinExistence type="predicted"/>
<evidence type="ECO:0000256" key="11">
    <source>
        <dbReference type="ARBA" id="ARBA00022679"/>
    </source>
</evidence>
<keyword evidence="17" id="KW-0902">Two-component regulatory system</keyword>
<dbReference type="InterPro" id="IPR003660">
    <property type="entry name" value="HAMP_dom"/>
</dbReference>
<evidence type="ECO:0000256" key="17">
    <source>
        <dbReference type="ARBA" id="ARBA00023012"/>
    </source>
</evidence>
<dbReference type="AlphaFoldDB" id="A0A4V0YZ17"/>
<keyword evidence="19 22" id="KW-0472">Membrane</keyword>
<keyword evidence="11" id="KW-0808">Transferase</keyword>